<feature type="transmembrane region" description="Helical" evidence="8">
    <location>
        <begin position="137"/>
        <end position="157"/>
    </location>
</feature>
<evidence type="ECO:0000313" key="9">
    <source>
        <dbReference type="EMBL" id="MBB6167382.1"/>
    </source>
</evidence>
<dbReference type="RefSeq" id="WP_373284861.1">
    <property type="nucleotide sequence ID" value="NZ_BMHX01000002.1"/>
</dbReference>
<dbReference type="PANTHER" id="PTHR30472:SF25">
    <property type="entry name" value="ABC TRANSPORTER PERMEASE PROTEIN MJ0876-RELATED"/>
    <property type="match status" value="1"/>
</dbReference>
<feature type="transmembrane region" description="Helical" evidence="8">
    <location>
        <begin position="82"/>
        <end position="102"/>
    </location>
</feature>
<dbReference type="SUPFAM" id="SSF81345">
    <property type="entry name" value="ABC transporter involved in vitamin B12 uptake, BtuC"/>
    <property type="match status" value="1"/>
</dbReference>
<gene>
    <name evidence="9" type="ORF">HNQ73_001000</name>
</gene>
<evidence type="ECO:0000256" key="8">
    <source>
        <dbReference type="SAM" id="Phobius"/>
    </source>
</evidence>
<evidence type="ECO:0000256" key="6">
    <source>
        <dbReference type="ARBA" id="ARBA00022989"/>
    </source>
</evidence>
<dbReference type="AlphaFoldDB" id="A0A841K7F4"/>
<comment type="similarity">
    <text evidence="2">Belongs to the binding-protein-dependent transport system permease family. FecCD subfamily.</text>
</comment>
<dbReference type="GO" id="GO:0005886">
    <property type="term" value="C:plasma membrane"/>
    <property type="evidence" value="ECO:0007669"/>
    <property type="project" value="UniProtKB-SubCell"/>
</dbReference>
<evidence type="ECO:0000256" key="2">
    <source>
        <dbReference type="ARBA" id="ARBA00007935"/>
    </source>
</evidence>
<comment type="caution">
    <text evidence="9">The sequence shown here is derived from an EMBL/GenBank/DDBJ whole genome shotgun (WGS) entry which is preliminary data.</text>
</comment>
<dbReference type="GO" id="GO:0022857">
    <property type="term" value="F:transmembrane transporter activity"/>
    <property type="evidence" value="ECO:0007669"/>
    <property type="project" value="InterPro"/>
</dbReference>
<keyword evidence="5 8" id="KW-0812">Transmembrane</keyword>
<dbReference type="FunFam" id="1.10.3470.10:FF:000001">
    <property type="entry name" value="Vitamin B12 ABC transporter permease BtuC"/>
    <property type="match status" value="1"/>
</dbReference>
<comment type="subcellular location">
    <subcellularLocation>
        <location evidence="1">Cell membrane</location>
        <topology evidence="1">Multi-pass membrane protein</topology>
    </subcellularLocation>
</comment>
<accession>A0A841K7F4</accession>
<evidence type="ECO:0000256" key="4">
    <source>
        <dbReference type="ARBA" id="ARBA00022475"/>
    </source>
</evidence>
<evidence type="ECO:0000256" key="7">
    <source>
        <dbReference type="ARBA" id="ARBA00023136"/>
    </source>
</evidence>
<evidence type="ECO:0000256" key="1">
    <source>
        <dbReference type="ARBA" id="ARBA00004651"/>
    </source>
</evidence>
<feature type="transmembrane region" description="Helical" evidence="8">
    <location>
        <begin position="30"/>
        <end position="50"/>
    </location>
</feature>
<feature type="transmembrane region" description="Helical" evidence="8">
    <location>
        <begin position="326"/>
        <end position="345"/>
    </location>
</feature>
<dbReference type="Proteomes" id="UP000588017">
    <property type="component" value="Unassembled WGS sequence"/>
</dbReference>
<evidence type="ECO:0000256" key="3">
    <source>
        <dbReference type="ARBA" id="ARBA00022448"/>
    </source>
</evidence>
<reference evidence="9 10" key="1">
    <citation type="submission" date="2020-08" db="EMBL/GenBank/DDBJ databases">
        <title>Genomic Encyclopedia of Type Strains, Phase IV (KMG-IV): sequencing the most valuable type-strain genomes for metagenomic binning, comparative biology and taxonomic classification.</title>
        <authorList>
            <person name="Goeker M."/>
        </authorList>
    </citation>
    <scope>NUCLEOTIDE SEQUENCE [LARGE SCALE GENOMIC DNA]</scope>
    <source>
        <strain evidence="9 10">DSM 101465</strain>
    </source>
</reference>
<feature type="transmembrane region" description="Helical" evidence="8">
    <location>
        <begin position="163"/>
        <end position="192"/>
    </location>
</feature>
<dbReference type="PANTHER" id="PTHR30472">
    <property type="entry name" value="FERRIC ENTEROBACTIN TRANSPORT SYSTEM PERMEASE PROTEIN"/>
    <property type="match status" value="1"/>
</dbReference>
<dbReference type="InterPro" id="IPR037294">
    <property type="entry name" value="ABC_BtuC-like"/>
</dbReference>
<organism evidence="9 10">
    <name type="scientific">Chelatococcus composti</name>
    <dbReference type="NCBI Taxonomy" id="1743235"/>
    <lineage>
        <taxon>Bacteria</taxon>
        <taxon>Pseudomonadati</taxon>
        <taxon>Pseudomonadota</taxon>
        <taxon>Alphaproteobacteria</taxon>
        <taxon>Hyphomicrobiales</taxon>
        <taxon>Chelatococcaceae</taxon>
        <taxon>Chelatococcus</taxon>
    </lineage>
</organism>
<keyword evidence="10" id="KW-1185">Reference proteome</keyword>
<dbReference type="Pfam" id="PF01032">
    <property type="entry name" value="FecCD"/>
    <property type="match status" value="1"/>
</dbReference>
<dbReference type="CDD" id="cd06550">
    <property type="entry name" value="TM_ABC_iron-siderophores_like"/>
    <property type="match status" value="1"/>
</dbReference>
<feature type="transmembrane region" description="Helical" evidence="8">
    <location>
        <begin position="108"/>
        <end position="130"/>
    </location>
</feature>
<feature type="transmembrane region" description="Helical" evidence="8">
    <location>
        <begin position="213"/>
        <end position="234"/>
    </location>
</feature>
<feature type="transmembrane region" description="Helical" evidence="8">
    <location>
        <begin position="299"/>
        <end position="320"/>
    </location>
</feature>
<dbReference type="Gene3D" id="1.10.3470.10">
    <property type="entry name" value="ABC transporter involved in vitamin B12 uptake, BtuC"/>
    <property type="match status" value="1"/>
</dbReference>
<dbReference type="EMBL" id="JACHEH010000002">
    <property type="protein sequence ID" value="MBB6167382.1"/>
    <property type="molecule type" value="Genomic_DNA"/>
</dbReference>
<name>A0A841K7F4_9HYPH</name>
<sequence length="356" mass="35800">MPASGPPGEAMDGERARTVEEAAAHRPGRWLVPALVILLVAFSALSLMLGPARLTPAAVMDGLLGNGGVAVVVRDIRLPRTLLAIIIGATLGLAGAALQGLLRNPLAAPSVFGAPQAAALGAVVVIYFGYAEVYSPALPLAAIAASFLSVLVVILVAGESASLVVLVLAGLAISSLAGAATSLAISLSPNAFAVTEIVFWLMGSLEDRTMRHVALVSPFALVGAALLLSQGGALRTLALGEEAARSLGVDVRLLRLAIVTGVAVGVGASVAVAGTIGFVGLVAPHIVRPLVGHDPRRTLVPAALAGAVLLTAADCAVRVIPSASEVKVGVLTAIVGVPFFLYIILRRRAELAGAPA</sequence>
<keyword evidence="4" id="KW-1003">Cell membrane</keyword>
<evidence type="ECO:0000256" key="5">
    <source>
        <dbReference type="ARBA" id="ARBA00022692"/>
    </source>
</evidence>
<protein>
    <submittedName>
        <fullName evidence="9">Iron complex transport system permease protein</fullName>
    </submittedName>
</protein>
<dbReference type="GO" id="GO:0033214">
    <property type="term" value="P:siderophore-iron import into cell"/>
    <property type="evidence" value="ECO:0007669"/>
    <property type="project" value="TreeGrafter"/>
</dbReference>
<proteinExistence type="inferred from homology"/>
<feature type="transmembrane region" description="Helical" evidence="8">
    <location>
        <begin position="254"/>
        <end position="287"/>
    </location>
</feature>
<keyword evidence="3" id="KW-0813">Transport</keyword>
<keyword evidence="6 8" id="KW-1133">Transmembrane helix</keyword>
<evidence type="ECO:0000313" key="10">
    <source>
        <dbReference type="Proteomes" id="UP000588017"/>
    </source>
</evidence>
<dbReference type="InterPro" id="IPR000522">
    <property type="entry name" value="ABC_transptr_permease_BtuC"/>
</dbReference>
<keyword evidence="7 8" id="KW-0472">Membrane</keyword>